<dbReference type="Proteomes" id="UP000250671">
    <property type="component" value="Unassembled WGS sequence"/>
</dbReference>
<evidence type="ECO:0000256" key="2">
    <source>
        <dbReference type="SAM" id="MobiDB-lite"/>
    </source>
</evidence>
<accession>A0A2Y8HYL2</accession>
<keyword evidence="3" id="KW-0812">Transmembrane</keyword>
<dbReference type="AlphaFoldDB" id="A0A2Y8HYL2"/>
<reference evidence="4 5" key="1">
    <citation type="submission" date="2018-06" db="EMBL/GenBank/DDBJ databases">
        <authorList>
            <consortium name="Pathogen Informatics"/>
            <person name="Doyle S."/>
        </authorList>
    </citation>
    <scope>NUCLEOTIDE SEQUENCE [LARGE SCALE GENOMIC DNA]</scope>
    <source>
        <strain evidence="4 5">VREC0535</strain>
    </source>
</reference>
<evidence type="ECO:0000313" key="4">
    <source>
        <dbReference type="EMBL" id="SQP78467.1"/>
    </source>
</evidence>
<feature type="transmembrane region" description="Helical" evidence="3">
    <location>
        <begin position="407"/>
        <end position="424"/>
    </location>
</feature>
<protein>
    <submittedName>
        <fullName evidence="4">Uncharacterized protein</fullName>
    </submittedName>
</protein>
<proteinExistence type="predicted"/>
<feature type="transmembrane region" description="Helical" evidence="3">
    <location>
        <begin position="377"/>
        <end position="395"/>
    </location>
</feature>
<keyword evidence="3" id="KW-0472">Membrane</keyword>
<gene>
    <name evidence="4" type="ORF">SAMEA3752557_00286</name>
</gene>
<feature type="coiled-coil region" evidence="1">
    <location>
        <begin position="426"/>
        <end position="453"/>
    </location>
</feature>
<name>A0A2Y8HYL2_ECOLX</name>
<keyword evidence="3" id="KW-1133">Transmembrane helix</keyword>
<keyword evidence="1" id="KW-0175">Coiled coil</keyword>
<evidence type="ECO:0000256" key="3">
    <source>
        <dbReference type="SAM" id="Phobius"/>
    </source>
</evidence>
<organism evidence="4 5">
    <name type="scientific">Escherichia coli</name>
    <dbReference type="NCBI Taxonomy" id="562"/>
    <lineage>
        <taxon>Bacteria</taxon>
        <taxon>Pseudomonadati</taxon>
        <taxon>Pseudomonadota</taxon>
        <taxon>Gammaproteobacteria</taxon>
        <taxon>Enterobacterales</taxon>
        <taxon>Enterobacteriaceae</taxon>
        <taxon>Escherichia</taxon>
    </lineage>
</organism>
<sequence>MNIVSKIADLFMPSQEVSSCDNFHLFKAEYRILETTIHQDYSQRVEELTNEVIANNLDIEIDFKFETCDSFTLLISPEYCSDLQQVKDKIDNAIQFSETDDTIIICISIDKKIALDKDNKIHIFNFDNFIKNVFGANVSSILTYLNCFDLHKELLFNVWDDINSFGSETIKFVSQKDLVGSNTLSIARDSIISKRNKSCHFINDSQYKFIPDDFFLSPSGSCHSDIKNTFDSLLTTFLIVYLADTSEISVESDSNDLYIDYKFKGYRLISEVIAIKDMSNNSTSELFDIYKWVYNSGNFIDKIGLARNIISIHMVDKSMTSINHGTLKSIESGYDIYLKDNVKQYIEIKNKISEFLVGQSDKASDITKNMFSTFKTSFWSIITFFISVFLIKIITSNSYRGTVTLETLVVTLVFILFSVVYWYFTNKEVLEEKDRLLSRYDTIKNRYKDLLNEDDLNNIINTEKLKADDTVYIESRRKRFSIIWNSFNAVIAIVVLGLFCLDNNMSPSNKLEEEVKAQPQPQPQPQNTKQKLQNQDLNTN</sequence>
<evidence type="ECO:0000256" key="1">
    <source>
        <dbReference type="SAM" id="Coils"/>
    </source>
</evidence>
<dbReference type="RefSeq" id="WP_112020023.1">
    <property type="nucleotide sequence ID" value="NZ_JBAGRB010000015.1"/>
</dbReference>
<evidence type="ECO:0000313" key="5">
    <source>
        <dbReference type="Proteomes" id="UP000250671"/>
    </source>
</evidence>
<dbReference type="EMBL" id="UCZA01000001">
    <property type="protein sequence ID" value="SQP78467.1"/>
    <property type="molecule type" value="Genomic_DNA"/>
</dbReference>
<feature type="region of interest" description="Disordered" evidence="2">
    <location>
        <begin position="510"/>
        <end position="540"/>
    </location>
</feature>
<feature type="transmembrane region" description="Helical" evidence="3">
    <location>
        <begin position="482"/>
        <end position="501"/>
    </location>
</feature>
<feature type="compositionally biased region" description="Low complexity" evidence="2">
    <location>
        <begin position="525"/>
        <end position="540"/>
    </location>
</feature>